<dbReference type="InterPro" id="IPR005534">
    <property type="entry name" value="Curli_assmbl/transp-comp_CsgG"/>
</dbReference>
<accession>A0ABX7YUH6</accession>
<dbReference type="Pfam" id="PF03783">
    <property type="entry name" value="CsgG"/>
    <property type="match status" value="1"/>
</dbReference>
<dbReference type="SUPFAM" id="SSF48452">
    <property type="entry name" value="TPR-like"/>
    <property type="match status" value="1"/>
</dbReference>
<evidence type="ECO:0008006" key="3">
    <source>
        <dbReference type="Google" id="ProtNLM"/>
    </source>
</evidence>
<sequence>MKKGVFFGSTAIVVILLSGCNITQQLNNSISYIANAFSSPKVPVSYMKPANIAGAEEMHRIAVMEQRNDGTVSFVESNLTGIRVNSIPYFTLVDRSTLDKIIKEQKFSDGMLANSATRVKFGKLSGADTIVSGILSASVSSTNYSKEVSKCSDSKCKNSYETTISCTKRTGVAVFEPKAVSVETGQILFSKNYTRSVDSESCTGEGDALLSENELKGRAFALIADDFKEDVAPHIFTVNVELFESDDSDMNDTAEKYFDIAVELAEKNRIDNACSMFAKAQGEYASSVALAYNNGVCAEYSGDLEKAEAFYSNAETLTQDVDKLKYIMDGEDRLKVRNSDIKVLSQLSGAGRI</sequence>
<proteinExistence type="predicted"/>
<gene>
    <name evidence="1" type="ORF">KDN34_02820</name>
</gene>
<dbReference type="RefSeq" id="WP_212595428.1">
    <property type="nucleotide sequence ID" value="NZ_CP073587.1"/>
</dbReference>
<dbReference type="Proteomes" id="UP000679575">
    <property type="component" value="Chromosome"/>
</dbReference>
<dbReference type="PROSITE" id="PS51257">
    <property type="entry name" value="PROKAR_LIPOPROTEIN"/>
    <property type="match status" value="1"/>
</dbReference>
<reference evidence="1 2" key="1">
    <citation type="submission" date="2021-04" db="EMBL/GenBank/DDBJ databases">
        <title>Novel species identification of genus Shewanella.</title>
        <authorList>
            <person name="Liu G."/>
        </authorList>
    </citation>
    <scope>NUCLEOTIDE SEQUENCE [LARGE SCALE GENOMIC DNA]</scope>
    <source>
        <strain evidence="1 2">FJAT-54481</strain>
    </source>
</reference>
<keyword evidence="2" id="KW-1185">Reference proteome</keyword>
<dbReference type="Gene3D" id="1.25.40.10">
    <property type="entry name" value="Tetratricopeptide repeat domain"/>
    <property type="match status" value="1"/>
</dbReference>
<dbReference type="EMBL" id="CP073587">
    <property type="protein sequence ID" value="QUN06414.1"/>
    <property type="molecule type" value="Genomic_DNA"/>
</dbReference>
<evidence type="ECO:0000313" key="2">
    <source>
        <dbReference type="Proteomes" id="UP000679575"/>
    </source>
</evidence>
<dbReference type="Gene3D" id="3.40.50.10610">
    <property type="entry name" value="ABC-type transport auxiliary lipoprotein component"/>
    <property type="match status" value="1"/>
</dbReference>
<name>A0ABX7YUH6_9GAMM</name>
<evidence type="ECO:0000313" key="1">
    <source>
        <dbReference type="EMBL" id="QUN06414.1"/>
    </source>
</evidence>
<dbReference type="InterPro" id="IPR011990">
    <property type="entry name" value="TPR-like_helical_dom_sf"/>
</dbReference>
<organism evidence="1 2">
    <name type="scientific">Shewanella yunxiaonensis</name>
    <dbReference type="NCBI Taxonomy" id="2829809"/>
    <lineage>
        <taxon>Bacteria</taxon>
        <taxon>Pseudomonadati</taxon>
        <taxon>Pseudomonadota</taxon>
        <taxon>Gammaproteobacteria</taxon>
        <taxon>Alteromonadales</taxon>
        <taxon>Shewanellaceae</taxon>
        <taxon>Shewanella</taxon>
    </lineage>
</organism>
<protein>
    <recommendedName>
        <fullName evidence="3">Curli production assembly/transport component CsgG</fullName>
    </recommendedName>
</protein>